<dbReference type="InterPro" id="IPR041516">
    <property type="entry name" value="LACTB2_WH"/>
</dbReference>
<protein>
    <submittedName>
        <fullName evidence="2">Hydroxyacylglutathione hydrolase</fullName>
        <ecNumber evidence="2">3.1.2.6</ecNumber>
    </submittedName>
</protein>
<reference evidence="2 3" key="1">
    <citation type="submission" date="2018-03" db="EMBL/GenBank/DDBJ databases">
        <authorList>
            <person name="Keele B.F."/>
        </authorList>
    </citation>
    <scope>NUCLEOTIDE SEQUENCE [LARGE SCALE GENOMIC DNA]</scope>
    <source>
        <strain evidence="2 3">CECT 8626</strain>
    </source>
</reference>
<dbReference type="InterPro" id="IPR001279">
    <property type="entry name" value="Metallo-B-lactamas"/>
</dbReference>
<dbReference type="Gene3D" id="1.10.10.10">
    <property type="entry name" value="Winged helix-like DNA-binding domain superfamily/Winged helix DNA-binding domain"/>
    <property type="match status" value="1"/>
</dbReference>
<dbReference type="Pfam" id="PF17778">
    <property type="entry name" value="WHD_BLACT"/>
    <property type="match status" value="1"/>
</dbReference>
<dbReference type="GO" id="GO:0004416">
    <property type="term" value="F:hydroxyacylglutathione hydrolase activity"/>
    <property type="evidence" value="ECO:0007669"/>
    <property type="project" value="UniProtKB-EC"/>
</dbReference>
<dbReference type="CDD" id="cd16278">
    <property type="entry name" value="metallo-hydrolase-like_MBL-fold"/>
    <property type="match status" value="1"/>
</dbReference>
<keyword evidence="2" id="KW-0378">Hydrolase</keyword>
<proteinExistence type="predicted"/>
<dbReference type="SMART" id="SM00849">
    <property type="entry name" value="Lactamase_B"/>
    <property type="match status" value="1"/>
</dbReference>
<organism evidence="2 3">
    <name type="scientific">Albidovulum aquaemixtae</name>
    <dbReference type="NCBI Taxonomy" id="1542388"/>
    <lineage>
        <taxon>Bacteria</taxon>
        <taxon>Pseudomonadati</taxon>
        <taxon>Pseudomonadota</taxon>
        <taxon>Alphaproteobacteria</taxon>
        <taxon>Rhodobacterales</taxon>
        <taxon>Paracoccaceae</taxon>
        <taxon>Albidovulum</taxon>
    </lineage>
</organism>
<dbReference type="EC" id="3.1.2.6" evidence="2"/>
<dbReference type="Gene3D" id="3.60.15.10">
    <property type="entry name" value="Ribonuclease Z/Hydroxyacylglutathione hydrolase-like"/>
    <property type="match status" value="1"/>
</dbReference>
<sequence>MAGRVEQLEPGLRRVLAPNPSPMTFHGTNTYILGEGVVAVIDPGPADPVHLGAILGALSPGERIGHILVTHAHLDHSPLARPLAEVSGAPVLAYGDARAGRSSVMERLAKGAGLAGGEGVDDGFAPDIRLADGDRIAGPDWEVTAIHTPGHFGNHLSFLWREVAFSGDHVMGWASSLISPPDGDMGAYMASLARLEGSGAVRLYPGHGSPVTDASARIAELAAHRRAREAAIRAALADGPADAVTLAASIYTNTPVPLMRAAARNVLAHLIDLMERKVAVPEGELAVTTRFRLR</sequence>
<dbReference type="SUPFAM" id="SSF56281">
    <property type="entry name" value="Metallo-hydrolase/oxidoreductase"/>
    <property type="match status" value="1"/>
</dbReference>
<dbReference type="PANTHER" id="PTHR23131">
    <property type="entry name" value="ENDORIBONUCLEASE LACTB2"/>
    <property type="match status" value="1"/>
</dbReference>
<dbReference type="PANTHER" id="PTHR23131:SF0">
    <property type="entry name" value="ENDORIBONUCLEASE LACTB2"/>
    <property type="match status" value="1"/>
</dbReference>
<evidence type="ECO:0000259" key="1">
    <source>
        <dbReference type="SMART" id="SM00849"/>
    </source>
</evidence>
<dbReference type="Pfam" id="PF00753">
    <property type="entry name" value="Lactamase_B"/>
    <property type="match status" value="1"/>
</dbReference>
<dbReference type="EMBL" id="OMOQ01000001">
    <property type="protein sequence ID" value="SPH18123.1"/>
    <property type="molecule type" value="Genomic_DNA"/>
</dbReference>
<dbReference type="InterPro" id="IPR036866">
    <property type="entry name" value="RibonucZ/Hydroxyglut_hydro"/>
</dbReference>
<dbReference type="InterPro" id="IPR036388">
    <property type="entry name" value="WH-like_DNA-bd_sf"/>
</dbReference>
<evidence type="ECO:0000313" key="3">
    <source>
        <dbReference type="Proteomes" id="UP000244924"/>
    </source>
</evidence>
<dbReference type="AlphaFoldDB" id="A0A2R8B6H3"/>
<feature type="domain" description="Metallo-beta-lactamase" evidence="1">
    <location>
        <begin position="27"/>
        <end position="207"/>
    </location>
</feature>
<dbReference type="Proteomes" id="UP000244924">
    <property type="component" value="Unassembled WGS sequence"/>
</dbReference>
<name>A0A2R8B6H3_9RHOB</name>
<evidence type="ECO:0000313" key="2">
    <source>
        <dbReference type="EMBL" id="SPH18123.1"/>
    </source>
</evidence>
<keyword evidence="3" id="KW-1185">Reference proteome</keyword>
<accession>A0A2R8B6H3</accession>
<dbReference type="InterPro" id="IPR050662">
    <property type="entry name" value="Sec-metab_biosynth-thioest"/>
</dbReference>
<gene>
    <name evidence="2" type="primary">gloB_2</name>
    <name evidence="2" type="ORF">DEA8626_01654</name>
</gene>